<accession>A0ABR4WH06</accession>
<comment type="caution">
    <text evidence="1">The sequence shown here is derived from an EMBL/GenBank/DDBJ whole genome shotgun (WGS) entry which is preliminary data.</text>
</comment>
<evidence type="ECO:0000313" key="2">
    <source>
        <dbReference type="Proteomes" id="UP000029443"/>
    </source>
</evidence>
<reference evidence="1 2" key="1">
    <citation type="submission" date="2012-09" db="EMBL/GenBank/DDBJ databases">
        <title>Genome Sequence of alkane-degrading Bacterium Alcanivorax jadensis T9.</title>
        <authorList>
            <person name="Lai Q."/>
            <person name="Shao Z."/>
        </authorList>
    </citation>
    <scope>NUCLEOTIDE SEQUENCE [LARGE SCALE GENOMIC DNA]</scope>
    <source>
        <strain evidence="1 2">T9</strain>
    </source>
</reference>
<keyword evidence="2" id="KW-1185">Reference proteome</keyword>
<dbReference type="EMBL" id="ARXU01000001">
    <property type="protein sequence ID" value="KGD62903.1"/>
    <property type="molecule type" value="Genomic_DNA"/>
</dbReference>
<gene>
    <name evidence="1" type="ORF">T9A_00223</name>
</gene>
<organism evidence="1 2">
    <name type="scientific">Alcanivorax jadensis T9</name>
    <dbReference type="NCBI Taxonomy" id="1177181"/>
    <lineage>
        <taxon>Bacteria</taxon>
        <taxon>Pseudomonadati</taxon>
        <taxon>Pseudomonadota</taxon>
        <taxon>Gammaproteobacteria</taxon>
        <taxon>Oceanospirillales</taxon>
        <taxon>Alcanivoracaceae</taxon>
        <taxon>Alcanivorax</taxon>
    </lineage>
</organism>
<sequence length="65" mass="7235">MRVHFKRNLYPAVFYGFNLRLPHRSINNPGAAGITSGQPEDIADMAALTVIQTPEIAMKVLVRVQ</sequence>
<evidence type="ECO:0000313" key="1">
    <source>
        <dbReference type="EMBL" id="KGD62903.1"/>
    </source>
</evidence>
<dbReference type="Proteomes" id="UP000029443">
    <property type="component" value="Unassembled WGS sequence"/>
</dbReference>
<name>A0ABR4WH06_9GAMM</name>
<protein>
    <submittedName>
        <fullName evidence="1">Uncharacterized protein</fullName>
    </submittedName>
</protein>
<proteinExistence type="predicted"/>